<reference evidence="2" key="1">
    <citation type="journal article" date="2022" name="bioRxiv">
        <title>Sequencing and chromosome-scale assembly of the giantPleurodeles waltlgenome.</title>
        <authorList>
            <person name="Brown T."/>
            <person name="Elewa A."/>
            <person name="Iarovenko S."/>
            <person name="Subramanian E."/>
            <person name="Araus A.J."/>
            <person name="Petzold A."/>
            <person name="Susuki M."/>
            <person name="Suzuki K.-i.T."/>
            <person name="Hayashi T."/>
            <person name="Toyoda A."/>
            <person name="Oliveira C."/>
            <person name="Osipova E."/>
            <person name="Leigh N.D."/>
            <person name="Simon A."/>
            <person name="Yun M.H."/>
        </authorList>
    </citation>
    <scope>NUCLEOTIDE SEQUENCE</scope>
    <source>
        <strain evidence="2">20211129_DDA</strain>
        <tissue evidence="2">Liver</tissue>
    </source>
</reference>
<accession>A0AAV7M1F7</accession>
<sequence length="182" mass="19828">MGVRSPVLQPDPLRTVSRPRTAVSTATASDAEAVQVSSLSVSADLSPSLRLHRKGRISSPGPPPSAIHSGRHLGRGPLRSFIAFRSVGFFYSPGTGDRRETRDLPPSPTHNQQPPGSRCRVTRLFSTSFATSRTRRTIFWAQLVRASSPSEPDEKPGQNYYSVGRGVVKSFKQADALDKGRF</sequence>
<protein>
    <submittedName>
        <fullName evidence="2">Uncharacterized protein</fullName>
    </submittedName>
</protein>
<gene>
    <name evidence="2" type="ORF">NDU88_001775</name>
</gene>
<dbReference type="AlphaFoldDB" id="A0AAV7M1F7"/>
<keyword evidence="3" id="KW-1185">Reference proteome</keyword>
<evidence type="ECO:0000313" key="3">
    <source>
        <dbReference type="Proteomes" id="UP001066276"/>
    </source>
</evidence>
<dbReference type="Proteomes" id="UP001066276">
    <property type="component" value="Chromosome 10"/>
</dbReference>
<name>A0AAV7M1F7_PLEWA</name>
<evidence type="ECO:0000313" key="2">
    <source>
        <dbReference type="EMBL" id="KAJ1096640.1"/>
    </source>
</evidence>
<proteinExistence type="predicted"/>
<feature type="compositionally biased region" description="Low complexity" evidence="1">
    <location>
        <begin position="31"/>
        <end position="49"/>
    </location>
</feature>
<organism evidence="2 3">
    <name type="scientific">Pleurodeles waltl</name>
    <name type="common">Iberian ribbed newt</name>
    <dbReference type="NCBI Taxonomy" id="8319"/>
    <lineage>
        <taxon>Eukaryota</taxon>
        <taxon>Metazoa</taxon>
        <taxon>Chordata</taxon>
        <taxon>Craniata</taxon>
        <taxon>Vertebrata</taxon>
        <taxon>Euteleostomi</taxon>
        <taxon>Amphibia</taxon>
        <taxon>Batrachia</taxon>
        <taxon>Caudata</taxon>
        <taxon>Salamandroidea</taxon>
        <taxon>Salamandridae</taxon>
        <taxon>Pleurodelinae</taxon>
        <taxon>Pleurodeles</taxon>
    </lineage>
</organism>
<feature type="region of interest" description="Disordered" evidence="1">
    <location>
        <begin position="92"/>
        <end position="119"/>
    </location>
</feature>
<comment type="caution">
    <text evidence="2">The sequence shown here is derived from an EMBL/GenBank/DDBJ whole genome shotgun (WGS) entry which is preliminary data.</text>
</comment>
<dbReference type="EMBL" id="JANPWB010000014">
    <property type="protein sequence ID" value="KAJ1096640.1"/>
    <property type="molecule type" value="Genomic_DNA"/>
</dbReference>
<evidence type="ECO:0000256" key="1">
    <source>
        <dbReference type="SAM" id="MobiDB-lite"/>
    </source>
</evidence>
<feature type="region of interest" description="Disordered" evidence="1">
    <location>
        <begin position="1"/>
        <end position="72"/>
    </location>
</feature>